<proteinExistence type="predicted"/>
<evidence type="ECO:0000313" key="1">
    <source>
        <dbReference type="EMBL" id="GAA4351181.1"/>
    </source>
</evidence>
<protein>
    <submittedName>
        <fullName evidence="1">Uncharacterized protein</fullName>
    </submittedName>
</protein>
<gene>
    <name evidence="1" type="ORF">GCM10023150_17690</name>
</gene>
<dbReference type="EMBL" id="BAABFU010000002">
    <property type="protein sequence ID" value="GAA4351181.1"/>
    <property type="molecule type" value="Genomic_DNA"/>
</dbReference>
<comment type="caution">
    <text evidence="1">The sequence shown here is derived from an EMBL/GenBank/DDBJ whole genome shotgun (WGS) entry which is preliminary data.</text>
</comment>
<sequence length="228" mass="26983">MPIFLLLTLLIVITGCSPKSAVVYDPFAQVETIDEEQINTTERTEYLAFRYYHDIQEPSYLNYLQGIKESYRFTFTGDYEPDLIIRINHWEWSDTYSVSVKKRNRNSYHVSSCIRNRTTEDIYSCPPTHLSKVNHIEISHIDWIEFKELILATKFWSKSPELHEAQNIFLLHGTHWNIEGFKSKNDSEFSRNYGINNPKHDSNVYRLGKYVLMLADEAQWLIRAYNKT</sequence>
<dbReference type="RefSeq" id="WP_223578730.1">
    <property type="nucleotide sequence ID" value="NZ_BAABFU010000002.1"/>
</dbReference>
<reference evidence="2" key="1">
    <citation type="journal article" date="2019" name="Int. J. Syst. Evol. Microbiol.">
        <title>The Global Catalogue of Microorganisms (GCM) 10K type strain sequencing project: providing services to taxonomists for standard genome sequencing and annotation.</title>
        <authorList>
            <consortium name="The Broad Institute Genomics Platform"/>
            <consortium name="The Broad Institute Genome Sequencing Center for Infectious Disease"/>
            <person name="Wu L."/>
            <person name="Ma J."/>
        </authorList>
    </citation>
    <scope>NUCLEOTIDE SEQUENCE [LARGE SCALE GENOMIC DNA]</scope>
    <source>
        <strain evidence="2">JCM 17727</strain>
    </source>
</reference>
<evidence type="ECO:0000313" key="2">
    <source>
        <dbReference type="Proteomes" id="UP001501294"/>
    </source>
</evidence>
<name>A0ABP8I4F0_9GAMM</name>
<accession>A0ABP8I4F0</accession>
<organism evidence="1 2">
    <name type="scientific">Kangiella taiwanensis</name>
    <dbReference type="NCBI Taxonomy" id="1079179"/>
    <lineage>
        <taxon>Bacteria</taxon>
        <taxon>Pseudomonadati</taxon>
        <taxon>Pseudomonadota</taxon>
        <taxon>Gammaproteobacteria</taxon>
        <taxon>Kangiellales</taxon>
        <taxon>Kangiellaceae</taxon>
        <taxon>Kangiella</taxon>
    </lineage>
</organism>
<keyword evidence="2" id="KW-1185">Reference proteome</keyword>
<dbReference type="Proteomes" id="UP001501294">
    <property type="component" value="Unassembled WGS sequence"/>
</dbReference>